<dbReference type="GO" id="GO:0051231">
    <property type="term" value="P:spindle elongation"/>
    <property type="evidence" value="ECO:0007669"/>
    <property type="project" value="TreeGrafter"/>
</dbReference>
<dbReference type="PROSITE" id="PS00411">
    <property type="entry name" value="KINESIN_MOTOR_1"/>
    <property type="match status" value="1"/>
</dbReference>
<dbReference type="PROSITE" id="PS50067">
    <property type="entry name" value="KINESIN_MOTOR_2"/>
    <property type="match status" value="1"/>
</dbReference>
<feature type="region of interest" description="Disordered" evidence="6">
    <location>
        <begin position="719"/>
        <end position="741"/>
    </location>
</feature>
<dbReference type="Gene3D" id="3.40.850.10">
    <property type="entry name" value="Kinesin motor domain"/>
    <property type="match status" value="1"/>
</dbReference>
<protein>
    <recommendedName>
        <fullName evidence="4">Kinesin-like protein</fullName>
    </recommendedName>
</protein>
<feature type="domain" description="Kinesin motor" evidence="7">
    <location>
        <begin position="14"/>
        <end position="339"/>
    </location>
</feature>
<evidence type="ECO:0000256" key="6">
    <source>
        <dbReference type="SAM" id="MobiDB-lite"/>
    </source>
</evidence>
<dbReference type="PANTHER" id="PTHR47969:SF29">
    <property type="entry name" value="KINESIN-LIKE PROTEIN"/>
    <property type="match status" value="1"/>
</dbReference>
<keyword evidence="1 3" id="KW-0547">Nucleotide-binding</keyword>
<dbReference type="GO" id="GO:0007018">
    <property type="term" value="P:microtubule-based movement"/>
    <property type="evidence" value="ECO:0007669"/>
    <property type="project" value="InterPro"/>
</dbReference>
<dbReference type="GO" id="GO:0007052">
    <property type="term" value="P:mitotic spindle organization"/>
    <property type="evidence" value="ECO:0007669"/>
    <property type="project" value="TreeGrafter"/>
</dbReference>
<keyword evidence="9" id="KW-1185">Reference proteome</keyword>
<evidence type="ECO:0000313" key="9">
    <source>
        <dbReference type="Proteomes" id="UP001515480"/>
    </source>
</evidence>
<name>A0AB34JF56_PRYPA</name>
<comment type="caution">
    <text evidence="8">The sequence shown here is derived from an EMBL/GenBank/DDBJ whole genome shotgun (WGS) entry which is preliminary data.</text>
</comment>
<keyword evidence="2 3" id="KW-0067">ATP-binding</keyword>
<evidence type="ECO:0000256" key="3">
    <source>
        <dbReference type="PROSITE-ProRule" id="PRU00283"/>
    </source>
</evidence>
<reference evidence="8 9" key="1">
    <citation type="journal article" date="2024" name="Science">
        <title>Giant polyketide synthase enzymes in the biosynthesis of giant marine polyether toxins.</title>
        <authorList>
            <person name="Fallon T.R."/>
            <person name="Shende V.V."/>
            <person name="Wierzbicki I.H."/>
            <person name="Pendleton A.L."/>
            <person name="Watervoot N.F."/>
            <person name="Auber R.P."/>
            <person name="Gonzalez D.J."/>
            <person name="Wisecaver J.H."/>
            <person name="Moore B.S."/>
        </authorList>
    </citation>
    <scope>NUCLEOTIDE SEQUENCE [LARGE SCALE GENOMIC DNA]</scope>
    <source>
        <strain evidence="8 9">12B1</strain>
    </source>
</reference>
<dbReference type="PRINTS" id="PR00380">
    <property type="entry name" value="KINESINHEAVY"/>
</dbReference>
<feature type="coiled-coil region" evidence="5">
    <location>
        <begin position="387"/>
        <end position="439"/>
    </location>
</feature>
<dbReference type="GO" id="GO:0005524">
    <property type="term" value="F:ATP binding"/>
    <property type="evidence" value="ECO:0007669"/>
    <property type="project" value="UniProtKB-UniRule"/>
</dbReference>
<feature type="binding site" evidence="3">
    <location>
        <begin position="104"/>
        <end position="111"/>
    </location>
    <ligand>
        <name>ATP</name>
        <dbReference type="ChEBI" id="CHEBI:30616"/>
    </ligand>
</feature>
<organism evidence="8 9">
    <name type="scientific">Prymnesium parvum</name>
    <name type="common">Toxic golden alga</name>
    <dbReference type="NCBI Taxonomy" id="97485"/>
    <lineage>
        <taxon>Eukaryota</taxon>
        <taxon>Haptista</taxon>
        <taxon>Haptophyta</taxon>
        <taxon>Prymnesiophyceae</taxon>
        <taxon>Prymnesiales</taxon>
        <taxon>Prymnesiaceae</taxon>
        <taxon>Prymnesium</taxon>
    </lineage>
</organism>
<evidence type="ECO:0000256" key="1">
    <source>
        <dbReference type="ARBA" id="ARBA00022741"/>
    </source>
</evidence>
<dbReference type="SUPFAM" id="SSF52540">
    <property type="entry name" value="P-loop containing nucleoside triphosphate hydrolases"/>
    <property type="match status" value="1"/>
</dbReference>
<dbReference type="EMBL" id="JBGBPQ010000009">
    <property type="protein sequence ID" value="KAL1520241.1"/>
    <property type="molecule type" value="Genomic_DNA"/>
</dbReference>
<keyword evidence="5" id="KW-0175">Coiled coil</keyword>
<dbReference type="GO" id="GO:0003777">
    <property type="term" value="F:microtubule motor activity"/>
    <property type="evidence" value="ECO:0007669"/>
    <property type="project" value="InterPro"/>
</dbReference>
<dbReference type="AlphaFoldDB" id="A0AB34JF56"/>
<dbReference type="Pfam" id="PF00225">
    <property type="entry name" value="Kinesin"/>
    <property type="match status" value="1"/>
</dbReference>
<dbReference type="InterPro" id="IPR027417">
    <property type="entry name" value="P-loop_NTPase"/>
</dbReference>
<dbReference type="SMART" id="SM00129">
    <property type="entry name" value="KISc"/>
    <property type="match status" value="1"/>
</dbReference>
<evidence type="ECO:0000256" key="5">
    <source>
        <dbReference type="SAM" id="Coils"/>
    </source>
</evidence>
<evidence type="ECO:0000313" key="8">
    <source>
        <dbReference type="EMBL" id="KAL1520241.1"/>
    </source>
</evidence>
<dbReference type="InterPro" id="IPR036961">
    <property type="entry name" value="Kinesin_motor_dom_sf"/>
</dbReference>
<dbReference type="Proteomes" id="UP001515480">
    <property type="component" value="Unassembled WGS sequence"/>
</dbReference>
<dbReference type="InterPro" id="IPR019821">
    <property type="entry name" value="Kinesin_motor_CS"/>
</dbReference>
<dbReference type="InterPro" id="IPR027640">
    <property type="entry name" value="Kinesin-like_fam"/>
</dbReference>
<evidence type="ECO:0000259" key="7">
    <source>
        <dbReference type="PROSITE" id="PS50067"/>
    </source>
</evidence>
<gene>
    <name evidence="8" type="ORF">AB1Y20_023711</name>
</gene>
<dbReference type="PANTHER" id="PTHR47969">
    <property type="entry name" value="CHROMOSOME-ASSOCIATED KINESIN KIF4A-RELATED"/>
    <property type="match status" value="1"/>
</dbReference>
<dbReference type="CDD" id="cd00106">
    <property type="entry name" value="KISc"/>
    <property type="match status" value="1"/>
</dbReference>
<sequence>MAPKKHKDQPDDDRLHVVVRIRPPVRDDEKFGEGSEALQVDKERNLLWLLSKDEENGKGASTKQYVFDRVLWKDSKQIDAWEAAGVSVTKGAMEGYQACVMCYGQTGAGKSYTLANNKPGSEGIMVQAFNYIFETAAQDRSLKYEIHLSFVQIYLDNLSDLLQPSNAIEIREDPKDGVYVAGVTWEPVSTTQQAMNALDRGNRNRATASTRMNADSSRSHACLMLSIKCTGGPRTLIGKLYLVDLAGSERVKKSGVEGSAFDEAKAINQSLTTLGRCIEILASGKKERPPFRESKLTRLLSNAIGGGAKTTLIVCVAPTVSDQFETVNSLEFGLQAMNVIVKAKINASTDYNSLTASLMNQRDMKLKPLRELECKVLQELQPQLDEVIELELQCKELALQIAIAEEQDEQDLIEANELKAQAKRDEEEHRRVMAKLNDERSHIASELEQVLLRLSDNPEMARIQKAHEAEKEQIAARSRELQDSLHSAELRAAHEQQGLQVSFEGAMHTARNLGQIAAYLLQTGSYEEAADFYSQAKAIFDATLGPGHEKTLEWQQDLFFLINAPTIQRITRSMSSESVSSEAASAHEWWVHNLQDKSVRATESTDGEETGLIQGWWMQNLFDMKTRSRQGGDEAGAYLSNLFAKANGEQTIFTPRGTISGAAGSLPQPSGAEKPDIRFASSWVERVFQLGDAADQVEEQMGKAVDWLAEAFGTHRGKLAPQPAALPKPMGTPRSAASQQADDAAVAAAVHAALATPRGMSDIVDDRPMAGAFHKMFHSQHL</sequence>
<comment type="similarity">
    <text evidence="3 4">Belongs to the TRAFAC class myosin-kinesin ATPase superfamily. Kinesin family.</text>
</comment>
<dbReference type="GO" id="GO:0005875">
    <property type="term" value="C:microtubule associated complex"/>
    <property type="evidence" value="ECO:0007669"/>
    <property type="project" value="TreeGrafter"/>
</dbReference>
<keyword evidence="3 4" id="KW-0505">Motor protein</keyword>
<accession>A0AB34JF56</accession>
<proteinExistence type="inferred from homology"/>
<evidence type="ECO:0000256" key="2">
    <source>
        <dbReference type="ARBA" id="ARBA00022840"/>
    </source>
</evidence>
<keyword evidence="4" id="KW-0493">Microtubule</keyword>
<evidence type="ECO:0000256" key="4">
    <source>
        <dbReference type="RuleBase" id="RU000394"/>
    </source>
</evidence>
<dbReference type="GO" id="GO:0005874">
    <property type="term" value="C:microtubule"/>
    <property type="evidence" value="ECO:0007669"/>
    <property type="project" value="UniProtKB-KW"/>
</dbReference>
<dbReference type="GO" id="GO:0008017">
    <property type="term" value="F:microtubule binding"/>
    <property type="evidence" value="ECO:0007669"/>
    <property type="project" value="InterPro"/>
</dbReference>
<dbReference type="InterPro" id="IPR001752">
    <property type="entry name" value="Kinesin_motor_dom"/>
</dbReference>